<keyword evidence="1" id="KW-0560">Oxidoreductase</keyword>
<accession>A0A4S5CI32</accession>
<dbReference type="InterPro" id="IPR015590">
    <property type="entry name" value="Aldehyde_DH_dom"/>
</dbReference>
<keyword evidence="4" id="KW-1185">Reference proteome</keyword>
<dbReference type="SUPFAM" id="SSF53720">
    <property type="entry name" value="ALDH-like"/>
    <property type="match status" value="1"/>
</dbReference>
<dbReference type="Gene3D" id="3.40.605.10">
    <property type="entry name" value="Aldehyde Dehydrogenase, Chain A, domain 1"/>
    <property type="match status" value="1"/>
</dbReference>
<dbReference type="OrthoDB" id="6187633at2"/>
<dbReference type="EMBL" id="SSXH01000712">
    <property type="protein sequence ID" value="THJ45340.1"/>
    <property type="molecule type" value="Genomic_DNA"/>
</dbReference>
<proteinExistence type="predicted"/>
<dbReference type="RefSeq" id="WP_136449360.1">
    <property type="nucleotide sequence ID" value="NZ_SSXH01000712.1"/>
</dbReference>
<dbReference type="InterPro" id="IPR016162">
    <property type="entry name" value="Ald_DH_N"/>
</dbReference>
<comment type="caution">
    <text evidence="3">The sequence shown here is derived from an EMBL/GenBank/DDBJ whole genome shotgun (WGS) entry which is preliminary data.</text>
</comment>
<protein>
    <submittedName>
        <fullName evidence="3">Aldehyde dehydrogenase family protein</fullName>
    </submittedName>
</protein>
<dbReference type="AlphaFoldDB" id="A0A4S5CI32"/>
<feature type="domain" description="Aldehyde dehydrogenase" evidence="2">
    <location>
        <begin position="14"/>
        <end position="98"/>
    </location>
</feature>
<organism evidence="3 4">
    <name type="scientific">Candidatus Frankia alpina</name>
    <dbReference type="NCBI Taxonomy" id="2699483"/>
    <lineage>
        <taxon>Bacteria</taxon>
        <taxon>Bacillati</taxon>
        <taxon>Actinomycetota</taxon>
        <taxon>Actinomycetes</taxon>
        <taxon>Frankiales</taxon>
        <taxon>Frankiaceae</taxon>
        <taxon>Frankia</taxon>
    </lineage>
</organism>
<name>A0A4S5CI32_9ACTN</name>
<feature type="non-terminal residue" evidence="3">
    <location>
        <position position="101"/>
    </location>
</feature>
<dbReference type="GO" id="GO:0016491">
    <property type="term" value="F:oxidoreductase activity"/>
    <property type="evidence" value="ECO:0007669"/>
    <property type="project" value="UniProtKB-KW"/>
</dbReference>
<gene>
    <name evidence="3" type="ORF">E7Y31_19975</name>
</gene>
<dbReference type="Pfam" id="PF00171">
    <property type="entry name" value="Aldedh"/>
    <property type="match status" value="1"/>
</dbReference>
<dbReference type="InterPro" id="IPR016161">
    <property type="entry name" value="Ald_DH/histidinol_DH"/>
</dbReference>
<dbReference type="Proteomes" id="UP000305282">
    <property type="component" value="Unassembled WGS sequence"/>
</dbReference>
<dbReference type="PANTHER" id="PTHR11699">
    <property type="entry name" value="ALDEHYDE DEHYDROGENASE-RELATED"/>
    <property type="match status" value="1"/>
</dbReference>
<evidence type="ECO:0000313" key="4">
    <source>
        <dbReference type="Proteomes" id="UP000305282"/>
    </source>
</evidence>
<reference evidence="3 4" key="1">
    <citation type="submission" date="2019-04" db="EMBL/GenBank/DDBJ databases">
        <title>Draft genome sequences for three unisolated Alnus-infective Frankia Sp+ strains, AgTrS, AiOr and AvVan, the first sequenced Frankia strains able to sporulate in-planta.</title>
        <authorList>
            <person name="Bethencourt L."/>
            <person name="Vautrin F."/>
            <person name="Taib N."/>
            <person name="Dubost A."/>
            <person name="Castro-Garcia L."/>
            <person name="Imbaud O."/>
            <person name="Abrouk D."/>
            <person name="Fournier P."/>
            <person name="Briolay J."/>
            <person name="Nguyen A."/>
            <person name="Normand P."/>
            <person name="Fernandez M.P."/>
            <person name="Brochier-Armanet C."/>
            <person name="Herrera-Belaroussi A."/>
        </authorList>
    </citation>
    <scope>NUCLEOTIDE SEQUENCE [LARGE SCALE GENOMIC DNA]</scope>
    <source>
        <strain evidence="3 4">AvVan</strain>
    </source>
</reference>
<evidence type="ECO:0000256" key="1">
    <source>
        <dbReference type="ARBA" id="ARBA00023002"/>
    </source>
</evidence>
<evidence type="ECO:0000259" key="2">
    <source>
        <dbReference type="Pfam" id="PF00171"/>
    </source>
</evidence>
<evidence type="ECO:0000313" key="3">
    <source>
        <dbReference type="EMBL" id="THJ45340.1"/>
    </source>
</evidence>
<sequence length="101" mass="10863">MSAPHYPLFIGGEWLDSAERYEIRSPATDELVATVAKGGVEHVDRAVAAARAAHKAGGWRHTSPQERSALLHAVAGRLEQRLPELAALQSRENGATIRVTG</sequence>